<dbReference type="CDD" id="cd00761">
    <property type="entry name" value="Glyco_tranf_GTA_type"/>
    <property type="match status" value="1"/>
</dbReference>
<dbReference type="Pfam" id="PF00535">
    <property type="entry name" value="Glycos_transf_2"/>
    <property type="match status" value="1"/>
</dbReference>
<reference evidence="2" key="1">
    <citation type="submission" date="2016-04" db="EMBL/GenBank/DDBJ databases">
        <authorList>
            <person name="Evans L.H."/>
            <person name="Alamgir A."/>
            <person name="Owens N."/>
            <person name="Weber N.D."/>
            <person name="Virtaneva K."/>
            <person name="Barbian K."/>
            <person name="Babar A."/>
            <person name="Rosenke K."/>
        </authorList>
    </citation>
    <scope>NUCLEOTIDE SEQUENCE</scope>
    <source>
        <strain evidence="2">86</strain>
    </source>
</reference>
<sequence>MAVSVVIPAYNAAAFVGEAVASVLAQTRDTFEIVVVDDGSTDATAAVATASGDPRIRCVRQENRGIAAARRTGTDHARHDLICYLDADDRLTPTALATLEDALRAQPEAVLAYADNVRIDLAGRPLTREGSLKARVRGLLPRRRRPSGDVTAAFLRENHLVNGGVAVVRKDAVIATECWRESFEVSEDWAAWVLLSTAGRFVRVPGFVALEYRVVPGGSSHTWMSKAAGYGRTVEQVFADPRIALCVPARERERLRRLRLAHAQLYIASLHVNHGDVPGSRAPFLAALRLAPLQLPQLALRYLAVLAAHRLNRA</sequence>
<evidence type="ECO:0000313" key="2">
    <source>
        <dbReference type="EMBL" id="SBW12185.1"/>
    </source>
</evidence>
<dbReference type="PANTHER" id="PTHR43685">
    <property type="entry name" value="GLYCOSYLTRANSFERASE"/>
    <property type="match status" value="1"/>
</dbReference>
<dbReference type="Gene3D" id="3.90.550.10">
    <property type="entry name" value="Spore Coat Polysaccharide Biosynthesis Protein SpsA, Chain A"/>
    <property type="match status" value="1"/>
</dbReference>
<dbReference type="AlphaFoldDB" id="A0A212KKR7"/>
<gene>
    <name evidence="2" type="ORF">KL86APRO_20485</name>
</gene>
<dbReference type="GO" id="GO:0044010">
    <property type="term" value="P:single-species biofilm formation"/>
    <property type="evidence" value="ECO:0007669"/>
    <property type="project" value="TreeGrafter"/>
</dbReference>
<proteinExistence type="predicted"/>
<name>A0A212KKR7_9PROT</name>
<feature type="domain" description="Glycosyltransferase 2-like" evidence="1">
    <location>
        <begin position="4"/>
        <end position="114"/>
    </location>
</feature>
<dbReference type="InterPro" id="IPR050834">
    <property type="entry name" value="Glycosyltransf_2"/>
</dbReference>
<dbReference type="GO" id="GO:0016740">
    <property type="term" value="F:transferase activity"/>
    <property type="evidence" value="ECO:0007669"/>
    <property type="project" value="UniProtKB-KW"/>
</dbReference>
<dbReference type="EMBL" id="FLUO01000002">
    <property type="protein sequence ID" value="SBW12185.1"/>
    <property type="molecule type" value="Genomic_DNA"/>
</dbReference>
<organism evidence="2">
    <name type="scientific">uncultured Alphaproteobacteria bacterium</name>
    <dbReference type="NCBI Taxonomy" id="91750"/>
    <lineage>
        <taxon>Bacteria</taxon>
        <taxon>Pseudomonadati</taxon>
        <taxon>Pseudomonadota</taxon>
        <taxon>Alphaproteobacteria</taxon>
        <taxon>environmental samples</taxon>
    </lineage>
</organism>
<dbReference type="PANTHER" id="PTHR43685:SF2">
    <property type="entry name" value="GLYCOSYLTRANSFERASE 2-LIKE DOMAIN-CONTAINING PROTEIN"/>
    <property type="match status" value="1"/>
</dbReference>
<dbReference type="InterPro" id="IPR029044">
    <property type="entry name" value="Nucleotide-diphossugar_trans"/>
</dbReference>
<evidence type="ECO:0000259" key="1">
    <source>
        <dbReference type="Pfam" id="PF00535"/>
    </source>
</evidence>
<protein>
    <submittedName>
        <fullName evidence="2">Putative Glycosyl transferase, family 2</fullName>
    </submittedName>
</protein>
<dbReference type="SUPFAM" id="SSF53448">
    <property type="entry name" value="Nucleotide-diphospho-sugar transferases"/>
    <property type="match status" value="1"/>
</dbReference>
<accession>A0A212KKR7</accession>
<keyword evidence="2" id="KW-0808">Transferase</keyword>
<dbReference type="InterPro" id="IPR001173">
    <property type="entry name" value="Glyco_trans_2-like"/>
</dbReference>